<name>A0A5J5VPF7_GOSBA</name>
<dbReference type="EMBL" id="CM018206">
    <property type="protein sequence ID" value="KAB2080837.1"/>
    <property type="molecule type" value="Genomic_DNA"/>
</dbReference>
<evidence type="ECO:0000313" key="1">
    <source>
        <dbReference type="EMBL" id="KAB2080837.1"/>
    </source>
</evidence>
<dbReference type="AlphaFoldDB" id="A0A5J5VPF7"/>
<keyword evidence="2" id="KW-1185">Reference proteome</keyword>
<gene>
    <name evidence="1" type="ORF">ES319_A05G093200v1</name>
</gene>
<accession>A0A5J5VPF7</accession>
<dbReference type="Proteomes" id="UP000327439">
    <property type="component" value="Chromosome A05"/>
</dbReference>
<sequence length="181" mass="21024">MPTSQFSKLNISMNLTSSKQSSPHRITRKYWHFLNDFNSFFQKACTTKYINHARIVLDTRPNPVNWFHLIEKGFSLLHQPRMAASTQHISKGHRIGLDHSFLHPREQIYCISPLSMHRQTCNHGTPDKHIPPIHRIEYIKCLLYISAFGIHINERGCKMTIELNPLLSDIGMDTLTCFHCS</sequence>
<proteinExistence type="predicted"/>
<reference evidence="2" key="1">
    <citation type="journal article" date="2020" name="Nat. Genet.">
        <title>Genomic diversifications of five Gossypium allopolyploid species and their impact on cotton improvement.</title>
        <authorList>
            <person name="Chen Z.J."/>
            <person name="Sreedasyam A."/>
            <person name="Ando A."/>
            <person name="Song Q."/>
            <person name="De Santiago L.M."/>
            <person name="Hulse-Kemp A.M."/>
            <person name="Ding M."/>
            <person name="Ye W."/>
            <person name="Kirkbride R.C."/>
            <person name="Jenkins J."/>
            <person name="Plott C."/>
            <person name="Lovell J."/>
            <person name="Lin Y.M."/>
            <person name="Vaughn R."/>
            <person name="Liu B."/>
            <person name="Simpson S."/>
            <person name="Scheffler B.E."/>
            <person name="Wen L."/>
            <person name="Saski C.A."/>
            <person name="Grover C.E."/>
            <person name="Hu G."/>
            <person name="Conover J.L."/>
            <person name="Carlson J.W."/>
            <person name="Shu S."/>
            <person name="Boston L.B."/>
            <person name="Williams M."/>
            <person name="Peterson D.G."/>
            <person name="McGee K."/>
            <person name="Jones D.C."/>
            <person name="Wendel J.F."/>
            <person name="Stelly D.M."/>
            <person name="Grimwood J."/>
            <person name="Schmutz J."/>
        </authorList>
    </citation>
    <scope>NUCLEOTIDE SEQUENCE [LARGE SCALE GENOMIC DNA]</scope>
    <source>
        <strain evidence="2">cv. 3-79</strain>
    </source>
</reference>
<evidence type="ECO:0000313" key="2">
    <source>
        <dbReference type="Proteomes" id="UP000327439"/>
    </source>
</evidence>
<organism evidence="1 2">
    <name type="scientific">Gossypium barbadense</name>
    <name type="common">Sea Island cotton</name>
    <name type="synonym">Hibiscus barbadensis</name>
    <dbReference type="NCBI Taxonomy" id="3634"/>
    <lineage>
        <taxon>Eukaryota</taxon>
        <taxon>Viridiplantae</taxon>
        <taxon>Streptophyta</taxon>
        <taxon>Embryophyta</taxon>
        <taxon>Tracheophyta</taxon>
        <taxon>Spermatophyta</taxon>
        <taxon>Magnoliopsida</taxon>
        <taxon>eudicotyledons</taxon>
        <taxon>Gunneridae</taxon>
        <taxon>Pentapetalae</taxon>
        <taxon>rosids</taxon>
        <taxon>malvids</taxon>
        <taxon>Malvales</taxon>
        <taxon>Malvaceae</taxon>
        <taxon>Malvoideae</taxon>
        <taxon>Gossypium</taxon>
    </lineage>
</organism>
<protein>
    <submittedName>
        <fullName evidence="1">Uncharacterized protein</fullName>
    </submittedName>
</protein>